<proteinExistence type="predicted"/>
<protein>
    <submittedName>
        <fullName evidence="3">Uncharacterized protein</fullName>
    </submittedName>
</protein>
<dbReference type="Proteomes" id="UP000035680">
    <property type="component" value="Unassembled WGS sequence"/>
</dbReference>
<feature type="region of interest" description="Disordered" evidence="1">
    <location>
        <begin position="62"/>
        <end position="85"/>
    </location>
</feature>
<evidence type="ECO:0000313" key="2">
    <source>
        <dbReference type="Proteomes" id="UP000035680"/>
    </source>
</evidence>
<sequence length="137" mass="16352">MMRYLDILPDRTTDDFNRWVSNKIEPTYEEVVEFEKEDVQEIERQKNYGWLREAKEGKNFENLDPQVVGRKHSDNKNLSQSKRMKLPAHIREKLEKIKKSMAVFSLKKTFHTVRTTREVDTETASESQEFVSDKKKN</sequence>
<name>A0A0K0FNT5_STRVS</name>
<reference evidence="2" key="1">
    <citation type="submission" date="2014-07" db="EMBL/GenBank/DDBJ databases">
        <authorList>
            <person name="Martin A.A"/>
            <person name="De Silva N."/>
        </authorList>
    </citation>
    <scope>NUCLEOTIDE SEQUENCE</scope>
</reference>
<keyword evidence="2" id="KW-1185">Reference proteome</keyword>
<evidence type="ECO:0000256" key="1">
    <source>
        <dbReference type="SAM" id="MobiDB-lite"/>
    </source>
</evidence>
<dbReference type="AlphaFoldDB" id="A0A0K0FNT5"/>
<reference evidence="3" key="2">
    <citation type="submission" date="2015-08" db="UniProtKB">
        <authorList>
            <consortium name="WormBaseParasite"/>
        </authorList>
    </citation>
    <scope>IDENTIFICATION</scope>
</reference>
<accession>A0A0K0FNT5</accession>
<organism evidence="2 3">
    <name type="scientific">Strongyloides venezuelensis</name>
    <name type="common">Threadworm</name>
    <dbReference type="NCBI Taxonomy" id="75913"/>
    <lineage>
        <taxon>Eukaryota</taxon>
        <taxon>Metazoa</taxon>
        <taxon>Ecdysozoa</taxon>
        <taxon>Nematoda</taxon>
        <taxon>Chromadorea</taxon>
        <taxon>Rhabditida</taxon>
        <taxon>Tylenchina</taxon>
        <taxon>Panagrolaimomorpha</taxon>
        <taxon>Strongyloidoidea</taxon>
        <taxon>Strongyloididae</taxon>
        <taxon>Strongyloides</taxon>
    </lineage>
</organism>
<feature type="region of interest" description="Disordered" evidence="1">
    <location>
        <begin position="115"/>
        <end position="137"/>
    </location>
</feature>
<evidence type="ECO:0000313" key="3">
    <source>
        <dbReference type="WBParaSite" id="SVE_1078600.1"/>
    </source>
</evidence>
<dbReference type="WBParaSite" id="SVE_1078600.1">
    <property type="protein sequence ID" value="SVE_1078600.1"/>
    <property type="gene ID" value="SVE_1078600"/>
</dbReference>